<feature type="transmembrane region" description="Helical" evidence="7">
    <location>
        <begin position="182"/>
        <end position="202"/>
    </location>
</feature>
<evidence type="ECO:0000256" key="1">
    <source>
        <dbReference type="ARBA" id="ARBA00004141"/>
    </source>
</evidence>
<keyword evidence="3 7" id="KW-1133">Transmembrane helix</keyword>
<evidence type="ECO:0000256" key="6">
    <source>
        <dbReference type="ARBA" id="ARBA00023170"/>
    </source>
</evidence>
<evidence type="ECO:0000256" key="7">
    <source>
        <dbReference type="SAM" id="Phobius"/>
    </source>
</evidence>
<gene>
    <name evidence="8" type="ORF">SeMB42_g01745</name>
</gene>
<keyword evidence="6" id="KW-0675">Receptor</keyword>
<proteinExistence type="predicted"/>
<dbReference type="PANTHER" id="PTHR24240">
    <property type="entry name" value="OPSIN"/>
    <property type="match status" value="1"/>
</dbReference>
<evidence type="ECO:0008006" key="10">
    <source>
        <dbReference type="Google" id="ProtNLM"/>
    </source>
</evidence>
<dbReference type="GO" id="GO:0004930">
    <property type="term" value="F:G protein-coupled receptor activity"/>
    <property type="evidence" value="ECO:0007669"/>
    <property type="project" value="UniProtKB-KW"/>
</dbReference>
<accession>A0A507DM56</accession>
<sequence length="448" mass="49322">MENTTRTYVDVAHDFKNWAPYVVAVMCLHMVSIVVSTGLITALLSDFGAFRKRSRNLFYLNVVVAEGLFAWSQCIKFGLLLSRNELLQNRALQYVDAFTVFATVVVMLWTLTIVALDRWLIICKGIQLSDRAIVAGCVGGWLFAALVAMPLFLDSAVTWGEPPIFAGTTWTSRTPIAIFQTMVEWVCVLSSVMATATCYYLIRRYILITKASMAKVVRQSQQMLQRDHPTDPQAQMDAECDICQKFIMLTLASIMCGTPMVAWILSELLTGGRAPEPFGALAIVFVVLEPTVDCALIIHTNPRIQARMLGWFRRDILMCQHNLYQDKQQAVAIIASTAPLTTNAGVRSAADKYWATAAAPPAAWSVPTPGTTVPNMNMRYGTAAPMTFAAATVAAPPNANEEIGHLVVEDGAILRRAGPSLHRAHLINLISDARAIVIAKWCIDCCEM</sequence>
<dbReference type="Proteomes" id="UP000317494">
    <property type="component" value="Unassembled WGS sequence"/>
</dbReference>
<feature type="transmembrane region" description="Helical" evidence="7">
    <location>
        <begin position="246"/>
        <end position="266"/>
    </location>
</feature>
<keyword evidence="2 7" id="KW-0812">Transmembrane</keyword>
<feature type="transmembrane region" description="Helical" evidence="7">
    <location>
        <begin position="278"/>
        <end position="298"/>
    </location>
</feature>
<dbReference type="VEuPathDB" id="FungiDB:SeMB42_g01745"/>
<feature type="transmembrane region" description="Helical" evidence="7">
    <location>
        <begin position="132"/>
        <end position="153"/>
    </location>
</feature>
<protein>
    <recommendedName>
        <fullName evidence="10">G-protein coupled receptors family 1 profile domain-containing protein</fullName>
    </recommendedName>
</protein>
<keyword evidence="9" id="KW-1185">Reference proteome</keyword>
<dbReference type="GO" id="GO:0016020">
    <property type="term" value="C:membrane"/>
    <property type="evidence" value="ECO:0007669"/>
    <property type="project" value="UniProtKB-SubCell"/>
</dbReference>
<evidence type="ECO:0000256" key="2">
    <source>
        <dbReference type="ARBA" id="ARBA00022692"/>
    </source>
</evidence>
<dbReference type="InterPro" id="IPR000276">
    <property type="entry name" value="GPCR_Rhodpsn"/>
</dbReference>
<feature type="transmembrane region" description="Helical" evidence="7">
    <location>
        <begin position="20"/>
        <end position="45"/>
    </location>
</feature>
<dbReference type="Gene3D" id="1.20.1070.10">
    <property type="entry name" value="Rhodopsin 7-helix transmembrane proteins"/>
    <property type="match status" value="1"/>
</dbReference>
<dbReference type="AlphaFoldDB" id="A0A507DM56"/>
<reference evidence="8 9" key="1">
    <citation type="journal article" date="2019" name="Sci. Rep.">
        <title>Comparative genomics of chytrid fungi reveal insights into the obligate biotrophic and pathogenic lifestyle of Synchytrium endobioticum.</title>
        <authorList>
            <person name="van de Vossenberg B.T.L.H."/>
            <person name="Warris S."/>
            <person name="Nguyen H.D.T."/>
            <person name="van Gent-Pelzer M.P.E."/>
            <person name="Joly D.L."/>
            <person name="van de Geest H.C."/>
            <person name="Bonants P.J.M."/>
            <person name="Smith D.S."/>
            <person name="Levesque C.A."/>
            <person name="van der Lee T.A.J."/>
        </authorList>
    </citation>
    <scope>NUCLEOTIDE SEQUENCE [LARGE SCALE GENOMIC DNA]</scope>
    <source>
        <strain evidence="8 9">MB42</strain>
    </source>
</reference>
<dbReference type="CDD" id="cd00637">
    <property type="entry name" value="7tm_classA_rhodopsin-like"/>
    <property type="match status" value="1"/>
</dbReference>
<feature type="transmembrane region" description="Helical" evidence="7">
    <location>
        <begin position="57"/>
        <end position="78"/>
    </location>
</feature>
<evidence type="ECO:0000256" key="5">
    <source>
        <dbReference type="ARBA" id="ARBA00023136"/>
    </source>
</evidence>
<feature type="transmembrane region" description="Helical" evidence="7">
    <location>
        <begin position="98"/>
        <end position="120"/>
    </location>
</feature>
<organism evidence="8 9">
    <name type="scientific">Synchytrium endobioticum</name>
    <dbReference type="NCBI Taxonomy" id="286115"/>
    <lineage>
        <taxon>Eukaryota</taxon>
        <taxon>Fungi</taxon>
        <taxon>Fungi incertae sedis</taxon>
        <taxon>Chytridiomycota</taxon>
        <taxon>Chytridiomycota incertae sedis</taxon>
        <taxon>Chytridiomycetes</taxon>
        <taxon>Synchytriales</taxon>
        <taxon>Synchytriaceae</taxon>
        <taxon>Synchytrium</taxon>
    </lineage>
</organism>
<keyword evidence="5 7" id="KW-0472">Membrane</keyword>
<comment type="subcellular location">
    <subcellularLocation>
        <location evidence="1">Membrane</location>
        <topology evidence="1">Multi-pass membrane protein</topology>
    </subcellularLocation>
</comment>
<evidence type="ECO:0000313" key="9">
    <source>
        <dbReference type="Proteomes" id="UP000317494"/>
    </source>
</evidence>
<comment type="caution">
    <text evidence="8">The sequence shown here is derived from an EMBL/GenBank/DDBJ whole genome shotgun (WGS) entry which is preliminary data.</text>
</comment>
<dbReference type="Pfam" id="PF00001">
    <property type="entry name" value="7tm_1"/>
    <property type="match status" value="1"/>
</dbReference>
<dbReference type="SUPFAM" id="SSF81321">
    <property type="entry name" value="Family A G protein-coupled receptor-like"/>
    <property type="match status" value="1"/>
</dbReference>
<evidence type="ECO:0000256" key="4">
    <source>
        <dbReference type="ARBA" id="ARBA00023040"/>
    </source>
</evidence>
<keyword evidence="4" id="KW-0297">G-protein coupled receptor</keyword>
<evidence type="ECO:0000313" key="8">
    <source>
        <dbReference type="EMBL" id="TPX51968.1"/>
    </source>
</evidence>
<keyword evidence="4" id="KW-0807">Transducer</keyword>
<dbReference type="EMBL" id="QEAN01000047">
    <property type="protein sequence ID" value="TPX51968.1"/>
    <property type="molecule type" value="Genomic_DNA"/>
</dbReference>
<evidence type="ECO:0000256" key="3">
    <source>
        <dbReference type="ARBA" id="ARBA00022989"/>
    </source>
</evidence>
<dbReference type="InterPro" id="IPR050125">
    <property type="entry name" value="GPCR_opsins"/>
</dbReference>
<name>A0A507DM56_9FUNG</name>